<comment type="caution">
    <text evidence="6">The sequence shown here is derived from an EMBL/GenBank/DDBJ whole genome shotgun (WGS) entry which is preliminary data.</text>
</comment>
<dbReference type="GO" id="GO:0030170">
    <property type="term" value="F:pyridoxal phosphate binding"/>
    <property type="evidence" value="ECO:0007669"/>
    <property type="project" value="TreeGrafter"/>
</dbReference>
<evidence type="ECO:0000256" key="5">
    <source>
        <dbReference type="RuleBase" id="RU004508"/>
    </source>
</evidence>
<dbReference type="InterPro" id="IPR015421">
    <property type="entry name" value="PyrdxlP-dep_Trfase_major"/>
</dbReference>
<gene>
    <name evidence="6" type="ORF">FYJ85_02065</name>
</gene>
<dbReference type="Pfam" id="PF01041">
    <property type="entry name" value="DegT_DnrJ_EryC1"/>
    <property type="match status" value="1"/>
</dbReference>
<dbReference type="Gene3D" id="3.90.1150.10">
    <property type="entry name" value="Aspartate Aminotransferase, domain 1"/>
    <property type="match status" value="1"/>
</dbReference>
<dbReference type="PIRSF" id="PIRSF000390">
    <property type="entry name" value="PLP_StrS"/>
    <property type="match status" value="1"/>
</dbReference>
<dbReference type="InterPro" id="IPR015424">
    <property type="entry name" value="PyrdxlP-dep_Trfase"/>
</dbReference>
<evidence type="ECO:0000256" key="3">
    <source>
        <dbReference type="PIRSR" id="PIRSR000390-1"/>
    </source>
</evidence>
<evidence type="ECO:0000313" key="6">
    <source>
        <dbReference type="EMBL" id="MST95828.1"/>
    </source>
</evidence>
<name>A0A844FZP7_9BACT</name>
<keyword evidence="1 4" id="KW-0663">Pyridoxal phosphate</keyword>
<dbReference type="GO" id="GO:0008483">
    <property type="term" value="F:transaminase activity"/>
    <property type="evidence" value="ECO:0007669"/>
    <property type="project" value="UniProtKB-KW"/>
</dbReference>
<evidence type="ECO:0000256" key="2">
    <source>
        <dbReference type="ARBA" id="ARBA00037999"/>
    </source>
</evidence>
<keyword evidence="6" id="KW-0808">Transferase</keyword>
<protein>
    <submittedName>
        <fullName evidence="6">DegT/DnrJ/EryC1/StrS family aminotransferase</fullName>
    </submittedName>
</protein>
<dbReference type="EMBL" id="VUNS01000002">
    <property type="protein sequence ID" value="MST95828.1"/>
    <property type="molecule type" value="Genomic_DNA"/>
</dbReference>
<dbReference type="GO" id="GO:0000271">
    <property type="term" value="P:polysaccharide biosynthetic process"/>
    <property type="evidence" value="ECO:0007669"/>
    <property type="project" value="TreeGrafter"/>
</dbReference>
<evidence type="ECO:0000313" key="7">
    <source>
        <dbReference type="Proteomes" id="UP000435649"/>
    </source>
</evidence>
<dbReference type="SUPFAM" id="SSF53383">
    <property type="entry name" value="PLP-dependent transferases"/>
    <property type="match status" value="1"/>
</dbReference>
<dbReference type="InterPro" id="IPR000653">
    <property type="entry name" value="DegT/StrS_aminotransferase"/>
</dbReference>
<reference evidence="6 7" key="1">
    <citation type="submission" date="2019-08" db="EMBL/GenBank/DDBJ databases">
        <title>In-depth cultivation of the pig gut microbiome towards novel bacterial diversity and tailored functional studies.</title>
        <authorList>
            <person name="Wylensek D."/>
            <person name="Hitch T.C.A."/>
            <person name="Clavel T."/>
        </authorList>
    </citation>
    <scope>NUCLEOTIDE SEQUENCE [LARGE SCALE GENOMIC DNA]</scope>
    <source>
        <strain evidence="6 7">BBE-744-WT-12</strain>
    </source>
</reference>
<sequence>MKVPFLDYRVVNEPHFAAYQDAIRRVLESGWYILGKEVEAFEAEYAAYVGTPYCVGVANGLDALILILEGYKAMGLMRDGDEVIVPSNTYIASILAVSRAGLTPVPVEPDLSTYELDPARIEEAVTPRTRAILPVHLYGQCADMSGIVPIARKYGLKVIEDGAQSHGAAHGGVKSGALGDAAAHSFYPGKNLGAVGGDAGAVTTGDAELAGAIRALRNYGSDYKYHNLYKGYNSRLDEIQAAMLRVKLSHLDEENGRRREAAADYLAGIHNSAVVLPVVGKANEHVWHIFAVRVRRRDAFQAYLSENGIGTVIHYPIPPHRQPAYAEWRDRRYPISEKIHAEVISLPMGPALTRMEREAVIAAVNAWQE</sequence>
<organism evidence="6 7">
    <name type="scientific">Victivallis lenta</name>
    <dbReference type="NCBI Taxonomy" id="2606640"/>
    <lineage>
        <taxon>Bacteria</taxon>
        <taxon>Pseudomonadati</taxon>
        <taxon>Lentisphaerota</taxon>
        <taxon>Lentisphaeria</taxon>
        <taxon>Victivallales</taxon>
        <taxon>Victivallaceae</taxon>
        <taxon>Victivallis</taxon>
    </lineage>
</organism>
<dbReference type="AlphaFoldDB" id="A0A844FZP7"/>
<evidence type="ECO:0000256" key="1">
    <source>
        <dbReference type="ARBA" id="ARBA00022898"/>
    </source>
</evidence>
<proteinExistence type="inferred from homology"/>
<dbReference type="Gene3D" id="3.40.640.10">
    <property type="entry name" value="Type I PLP-dependent aspartate aminotransferase-like (Major domain)"/>
    <property type="match status" value="1"/>
</dbReference>
<keyword evidence="6" id="KW-0032">Aminotransferase</keyword>
<evidence type="ECO:0000256" key="4">
    <source>
        <dbReference type="PIRSR" id="PIRSR000390-2"/>
    </source>
</evidence>
<feature type="active site" description="Proton acceptor" evidence="3">
    <location>
        <position position="190"/>
    </location>
</feature>
<feature type="modified residue" description="N6-(pyridoxal phosphate)lysine" evidence="4">
    <location>
        <position position="190"/>
    </location>
</feature>
<dbReference type="PANTHER" id="PTHR30244">
    <property type="entry name" value="TRANSAMINASE"/>
    <property type="match status" value="1"/>
</dbReference>
<keyword evidence="7" id="KW-1185">Reference proteome</keyword>
<accession>A0A844FZP7</accession>
<comment type="similarity">
    <text evidence="2 5">Belongs to the DegT/DnrJ/EryC1 family.</text>
</comment>
<dbReference type="RefSeq" id="WP_154416840.1">
    <property type="nucleotide sequence ID" value="NZ_VUNS01000002.1"/>
</dbReference>
<dbReference type="CDD" id="cd00616">
    <property type="entry name" value="AHBA_syn"/>
    <property type="match status" value="1"/>
</dbReference>
<dbReference type="InterPro" id="IPR015422">
    <property type="entry name" value="PyrdxlP-dep_Trfase_small"/>
</dbReference>
<dbReference type="PANTHER" id="PTHR30244:SF36">
    <property type="entry name" value="3-OXO-GLUCOSE-6-PHOSPHATE:GLUTAMATE AMINOTRANSFERASE"/>
    <property type="match status" value="1"/>
</dbReference>
<dbReference type="Proteomes" id="UP000435649">
    <property type="component" value="Unassembled WGS sequence"/>
</dbReference>